<proteinExistence type="predicted"/>
<name>A0A483CM25_9EURY</name>
<dbReference type="Proteomes" id="UP000292580">
    <property type="component" value="Unassembled WGS sequence"/>
</dbReference>
<dbReference type="CDD" id="cd00761">
    <property type="entry name" value="Glyco_tranf_GTA_type"/>
    <property type="match status" value="1"/>
</dbReference>
<reference evidence="2 3" key="1">
    <citation type="submission" date="2017-11" db="EMBL/GenBank/DDBJ databases">
        <title>Isolation and Characterization of Methanofollis Species from Methane Seep Offshore SW Taiwan.</title>
        <authorList>
            <person name="Teng N.-H."/>
            <person name="Lai M.-C."/>
            <person name="Chen S.-C."/>
        </authorList>
    </citation>
    <scope>NUCLEOTIDE SEQUENCE [LARGE SCALE GENOMIC DNA]</scope>
    <source>
        <strain evidence="2 3">FWC-SCC2</strain>
    </source>
</reference>
<accession>A0A483CM25</accession>
<protein>
    <submittedName>
        <fullName evidence="2">Glycosyltransferase family 2 protein</fullName>
    </submittedName>
</protein>
<dbReference type="AlphaFoldDB" id="A0A483CM25"/>
<dbReference type="Pfam" id="PF00535">
    <property type="entry name" value="Glycos_transf_2"/>
    <property type="match status" value="1"/>
</dbReference>
<dbReference type="GO" id="GO:0016758">
    <property type="term" value="F:hexosyltransferase activity"/>
    <property type="evidence" value="ECO:0007669"/>
    <property type="project" value="UniProtKB-ARBA"/>
</dbReference>
<comment type="caution">
    <text evidence="2">The sequence shown here is derived from an EMBL/GenBank/DDBJ whole genome shotgun (WGS) entry which is preliminary data.</text>
</comment>
<keyword evidence="3" id="KW-1185">Reference proteome</keyword>
<dbReference type="OrthoDB" id="46222at2157"/>
<gene>
    <name evidence="2" type="ORF">CUJ86_10630</name>
</gene>
<organism evidence="2 3">
    <name type="scientific">Methanofollis fontis</name>
    <dbReference type="NCBI Taxonomy" id="2052832"/>
    <lineage>
        <taxon>Archaea</taxon>
        <taxon>Methanobacteriati</taxon>
        <taxon>Methanobacteriota</taxon>
        <taxon>Stenosarchaea group</taxon>
        <taxon>Methanomicrobia</taxon>
        <taxon>Methanomicrobiales</taxon>
        <taxon>Methanomicrobiaceae</taxon>
        <taxon>Methanofollis</taxon>
    </lineage>
</organism>
<evidence type="ECO:0000313" key="2">
    <source>
        <dbReference type="EMBL" id="TAJ43576.1"/>
    </source>
</evidence>
<dbReference type="RefSeq" id="WP_130647555.1">
    <property type="nucleotide sequence ID" value="NZ_PGCL01000005.1"/>
</dbReference>
<feature type="domain" description="Glycosyltransferase 2-like" evidence="1">
    <location>
        <begin position="6"/>
        <end position="123"/>
    </location>
</feature>
<dbReference type="SUPFAM" id="SSF53448">
    <property type="entry name" value="Nucleotide-diphospho-sugar transferases"/>
    <property type="match status" value="1"/>
</dbReference>
<dbReference type="InterPro" id="IPR029044">
    <property type="entry name" value="Nucleotide-diphossugar_trans"/>
</dbReference>
<dbReference type="Gene3D" id="3.90.550.10">
    <property type="entry name" value="Spore Coat Polysaccharide Biosynthesis Protein SpsA, Chain A"/>
    <property type="match status" value="1"/>
</dbReference>
<dbReference type="PANTHER" id="PTHR22916:SF3">
    <property type="entry name" value="UDP-GLCNAC:BETAGAL BETA-1,3-N-ACETYLGLUCOSAMINYLTRANSFERASE-LIKE PROTEIN 1"/>
    <property type="match status" value="1"/>
</dbReference>
<dbReference type="InterPro" id="IPR001173">
    <property type="entry name" value="Glyco_trans_2-like"/>
</dbReference>
<sequence length="314" mass="35576">MSPSVSVVIPLYNKGLHIERTIHSVLSQTYQDFEVLVIDDGSEDEGPEIVQHFNDPRIRLIRQENRGVSAARNRGIVESNTDFIAFLDADDEWLPEFLETIMKLRDRYPDAGIYVTDRVNFEPDGGISRCRYQGIPQAPWEGLIPSYFLTAGLSDQPVCSSVAGIPKRVLMESGGFPAGIRIGEDLITWFNIALKYPVAFNSITGAIYHKEAENRTAEQATSENWRTVILQRSMDALSNGDVPEDKLDDVREFIAAYQIQIARQHLFSGEKKETRRILSECRTKILKKQKFILFTRSLLPGPYPQRGDHDMNTA</sequence>
<dbReference type="PANTHER" id="PTHR22916">
    <property type="entry name" value="GLYCOSYLTRANSFERASE"/>
    <property type="match status" value="1"/>
</dbReference>
<evidence type="ECO:0000313" key="3">
    <source>
        <dbReference type="Proteomes" id="UP000292580"/>
    </source>
</evidence>
<keyword evidence="2" id="KW-0808">Transferase</keyword>
<dbReference type="EMBL" id="PGCL01000005">
    <property type="protein sequence ID" value="TAJ43576.1"/>
    <property type="molecule type" value="Genomic_DNA"/>
</dbReference>
<evidence type="ECO:0000259" key="1">
    <source>
        <dbReference type="Pfam" id="PF00535"/>
    </source>
</evidence>